<sequence length="395" mass="44847">MSLLLLLLLWACSGDPTGPGSGKNGIPEVEKTNTTKVYMHYMPWFESKPFSGYWGTHWTMANRNPDNILQNGQREIASHYYPLIGPYDSQDPAVIEYHLLLMKYAGIDGVLVDWYGTHRLNDYFTNLANSNAFIERTGEVGLDFGIVYEEFTAGNVGRQQSQSDIEAAQKDIGYIESKYFSSDNYINVEGNPLLLTFGPRHFTSESDWNEVLSAFEKDPVFMPLWGHENLVGEGADGTFSWVDFNESLSELASFYSNGPEGEFQIGSAYPGFHDYYVEGDWGNSYGYVDLEDGQTLRNTLQKAEEHSVDYLQLVTWNDFGEGTMIEPTVEFEFLFLEIIQEYTGVAYGRAELELVYEYYQARKEFGEDKPEEIALIFDALVTLETEKAARLLGEL</sequence>
<dbReference type="PANTHER" id="PTHR13572">
    <property type="entry name" value="ENDO-ALPHA-1,2-MANNOSIDASE"/>
    <property type="match status" value="1"/>
</dbReference>
<accession>A0A521FGQ0</accession>
<evidence type="ECO:0000256" key="2">
    <source>
        <dbReference type="ARBA" id="ARBA00022692"/>
    </source>
</evidence>
<name>A0A521FGQ0_9BACT</name>
<keyword evidence="9" id="KW-1185">Reference proteome</keyword>
<dbReference type="CDD" id="cd11575">
    <property type="entry name" value="GH99_GH71_like_3"/>
    <property type="match status" value="1"/>
</dbReference>
<evidence type="ECO:0000313" key="8">
    <source>
        <dbReference type="EMBL" id="SMO95378.1"/>
    </source>
</evidence>
<reference evidence="8 9" key="1">
    <citation type="submission" date="2017-05" db="EMBL/GenBank/DDBJ databases">
        <authorList>
            <person name="Varghese N."/>
            <person name="Submissions S."/>
        </authorList>
    </citation>
    <scope>NUCLEOTIDE SEQUENCE [LARGE SCALE GENOMIC DNA]</scope>
    <source>
        <strain evidence="8 9">DSM 21985</strain>
    </source>
</reference>
<keyword evidence="4" id="KW-0735">Signal-anchor</keyword>
<evidence type="ECO:0000256" key="7">
    <source>
        <dbReference type="ARBA" id="ARBA00023136"/>
    </source>
</evidence>
<dbReference type="InterPro" id="IPR026071">
    <property type="entry name" value="Glyco_Hydrolase_99"/>
</dbReference>
<dbReference type="PANTHER" id="PTHR13572:SF4">
    <property type="entry name" value="RE57134P"/>
    <property type="match status" value="1"/>
</dbReference>
<dbReference type="Proteomes" id="UP000317557">
    <property type="component" value="Unassembled WGS sequence"/>
</dbReference>
<dbReference type="EMBL" id="FXTP01000019">
    <property type="protein sequence ID" value="SMO95378.1"/>
    <property type="molecule type" value="Genomic_DNA"/>
</dbReference>
<evidence type="ECO:0000256" key="4">
    <source>
        <dbReference type="ARBA" id="ARBA00022968"/>
    </source>
</evidence>
<organism evidence="8 9">
    <name type="scientific">Gracilimonas mengyeensis</name>
    <dbReference type="NCBI Taxonomy" id="1302730"/>
    <lineage>
        <taxon>Bacteria</taxon>
        <taxon>Pseudomonadati</taxon>
        <taxon>Balneolota</taxon>
        <taxon>Balneolia</taxon>
        <taxon>Balneolales</taxon>
        <taxon>Balneolaceae</taxon>
        <taxon>Gracilimonas</taxon>
    </lineage>
</organism>
<dbReference type="Gene3D" id="3.20.20.80">
    <property type="entry name" value="Glycosidases"/>
    <property type="match status" value="1"/>
</dbReference>
<evidence type="ECO:0000256" key="1">
    <source>
        <dbReference type="ARBA" id="ARBA00004323"/>
    </source>
</evidence>
<keyword evidence="6" id="KW-0333">Golgi apparatus</keyword>
<evidence type="ECO:0000256" key="5">
    <source>
        <dbReference type="ARBA" id="ARBA00022989"/>
    </source>
</evidence>
<dbReference type="Pfam" id="PF16317">
    <property type="entry name" value="Glyco_hydro_99"/>
    <property type="match status" value="1"/>
</dbReference>
<protein>
    <submittedName>
        <fullName evidence="8">Glycosyl hydrolase family 99</fullName>
    </submittedName>
</protein>
<dbReference type="GO" id="GO:0004559">
    <property type="term" value="F:alpha-mannosidase activity"/>
    <property type="evidence" value="ECO:0007669"/>
    <property type="project" value="TreeGrafter"/>
</dbReference>
<keyword evidence="2" id="KW-0812">Transmembrane</keyword>
<gene>
    <name evidence="8" type="ORF">SAMN06265219_1198</name>
</gene>
<dbReference type="AlphaFoldDB" id="A0A521FGQ0"/>
<proteinExistence type="predicted"/>
<dbReference type="RefSeq" id="WP_185957360.1">
    <property type="nucleotide sequence ID" value="NZ_FXTP01000019.1"/>
</dbReference>
<keyword evidence="3 8" id="KW-0378">Hydrolase</keyword>
<evidence type="ECO:0000256" key="6">
    <source>
        <dbReference type="ARBA" id="ARBA00023034"/>
    </source>
</evidence>
<evidence type="ECO:0000313" key="9">
    <source>
        <dbReference type="Proteomes" id="UP000317557"/>
    </source>
</evidence>
<comment type="subcellular location">
    <subcellularLocation>
        <location evidence="1">Golgi apparatus membrane</location>
        <topology evidence="1">Single-pass type II membrane protein</topology>
    </subcellularLocation>
</comment>
<keyword evidence="7" id="KW-0472">Membrane</keyword>
<keyword evidence="5" id="KW-1133">Transmembrane helix</keyword>
<evidence type="ECO:0000256" key="3">
    <source>
        <dbReference type="ARBA" id="ARBA00022801"/>
    </source>
</evidence>